<feature type="compositionally biased region" description="Basic and acidic residues" evidence="1">
    <location>
        <begin position="37"/>
        <end position="51"/>
    </location>
</feature>
<feature type="compositionally biased region" description="Low complexity" evidence="1">
    <location>
        <begin position="242"/>
        <end position="251"/>
    </location>
</feature>
<protein>
    <recommendedName>
        <fullName evidence="2">DUF6532 domain-containing protein</fullName>
    </recommendedName>
</protein>
<comment type="caution">
    <text evidence="3">The sequence shown here is derived from an EMBL/GenBank/DDBJ whole genome shotgun (WGS) entry which is preliminary data.</text>
</comment>
<evidence type="ECO:0000259" key="2">
    <source>
        <dbReference type="Pfam" id="PF20149"/>
    </source>
</evidence>
<feature type="region of interest" description="Disordered" evidence="1">
    <location>
        <begin position="1"/>
        <end position="294"/>
    </location>
</feature>
<evidence type="ECO:0000256" key="1">
    <source>
        <dbReference type="SAM" id="MobiDB-lite"/>
    </source>
</evidence>
<sequence length="606" mass="66393">MSSKTAHSLNNLLNGTSSNAAPSLPEKNDATTANDSRPQREKKLHALKEKVWLNGKRSTASDNNPPKPAKRTKTKKDAEASNVTINKSGSDKTEITTHAISSAKGNRTSTNSCAKKAPVAVVQVVDDEPASKEDAASSDEDDQEYDPKKQFTDSEGESEHEDEDQAFQIDDHELAEERAEIIGRKGKKKGKSGAAAGGPTVNVNDNESDNAFIMPHRQQSVATSTQAGIVVPEVDDGKSEASSTLDLSLLPDESDEELSGNEEKTQKQKNGRDSKYEAERPIMGPTATRVNPGTLTSQSANAATAVSGSQTDPNQGWDAVTHMVYPQGQRTISKRAQSRILQYVLDEAIALTTGLALFKDAFARADDQLTDSTAGVLTACTNLKQPLIKDRCERDKNYAKHLTNYITSRIGHMRGLVKENAKNIVTTTYELSRVPTSERPVFVKALLENLTYIFPFNTPTDLSTRRRNEPYRNPAITAVLHKSFFKGSKALGRRYRDTFSSISPTDPSKEIPMPMLGLAGVAIFAALKEWLTGEQVDDNFVAADFAEEYNQHIRLLKEGITKKDGSGKGKYHVIMAHLYREATARSNVDAKVDSRLPDFDFDGMEE</sequence>
<dbReference type="Proteomes" id="UP001498398">
    <property type="component" value="Unassembled WGS sequence"/>
</dbReference>
<name>A0ABR1JMW7_9AGAR</name>
<dbReference type="InterPro" id="IPR045341">
    <property type="entry name" value="DUF6532"/>
</dbReference>
<feature type="compositionally biased region" description="Acidic residues" evidence="1">
    <location>
        <begin position="154"/>
        <end position="165"/>
    </location>
</feature>
<reference evidence="3 4" key="1">
    <citation type="submission" date="2024-01" db="EMBL/GenBank/DDBJ databases">
        <title>A draft genome for the cacao thread blight pathogen Marasmiellus scandens.</title>
        <authorList>
            <person name="Baruah I.K."/>
            <person name="Leung J."/>
            <person name="Bukari Y."/>
            <person name="Amoako-Attah I."/>
            <person name="Meinhardt L.W."/>
            <person name="Bailey B.A."/>
            <person name="Cohen S.P."/>
        </authorList>
    </citation>
    <scope>NUCLEOTIDE SEQUENCE [LARGE SCALE GENOMIC DNA]</scope>
    <source>
        <strain evidence="3 4">GH-19</strain>
    </source>
</reference>
<feature type="compositionally biased region" description="Polar residues" evidence="1">
    <location>
        <begin position="96"/>
        <end position="113"/>
    </location>
</feature>
<keyword evidence="4" id="KW-1185">Reference proteome</keyword>
<evidence type="ECO:0000313" key="4">
    <source>
        <dbReference type="Proteomes" id="UP001498398"/>
    </source>
</evidence>
<feature type="domain" description="DUF6532" evidence="2">
    <location>
        <begin position="348"/>
        <end position="557"/>
    </location>
</feature>
<feature type="compositionally biased region" description="Basic and acidic residues" evidence="1">
    <location>
        <begin position="261"/>
        <end position="280"/>
    </location>
</feature>
<dbReference type="EMBL" id="JBANRG010000012">
    <property type="protein sequence ID" value="KAK7461766.1"/>
    <property type="molecule type" value="Genomic_DNA"/>
</dbReference>
<feature type="compositionally biased region" description="Basic and acidic residues" evidence="1">
    <location>
        <begin position="169"/>
        <end position="183"/>
    </location>
</feature>
<proteinExistence type="predicted"/>
<feature type="compositionally biased region" description="Polar residues" evidence="1">
    <location>
        <begin position="217"/>
        <end position="227"/>
    </location>
</feature>
<feature type="compositionally biased region" description="Low complexity" evidence="1">
    <location>
        <begin position="114"/>
        <end position="124"/>
    </location>
</feature>
<gene>
    <name evidence="3" type="ORF">VKT23_008196</name>
</gene>
<accession>A0ABR1JMW7</accession>
<dbReference type="Pfam" id="PF20149">
    <property type="entry name" value="DUF6532"/>
    <property type="match status" value="1"/>
</dbReference>
<organism evidence="3 4">
    <name type="scientific">Marasmiellus scandens</name>
    <dbReference type="NCBI Taxonomy" id="2682957"/>
    <lineage>
        <taxon>Eukaryota</taxon>
        <taxon>Fungi</taxon>
        <taxon>Dikarya</taxon>
        <taxon>Basidiomycota</taxon>
        <taxon>Agaricomycotina</taxon>
        <taxon>Agaricomycetes</taxon>
        <taxon>Agaricomycetidae</taxon>
        <taxon>Agaricales</taxon>
        <taxon>Marasmiineae</taxon>
        <taxon>Omphalotaceae</taxon>
        <taxon>Marasmiellus</taxon>
    </lineage>
</organism>
<evidence type="ECO:0000313" key="3">
    <source>
        <dbReference type="EMBL" id="KAK7461766.1"/>
    </source>
</evidence>